<dbReference type="AlphaFoldDB" id="A0A4Y2WCW6"/>
<evidence type="ECO:0000313" key="1">
    <source>
        <dbReference type="EMBL" id="GBO35099.1"/>
    </source>
</evidence>
<sequence>FRNQSNRIEAHGILKEQKKKKEIVCREAVVVDETAECAIFPNSRNK</sequence>
<protein>
    <submittedName>
        <fullName evidence="1">Uncharacterized protein</fullName>
    </submittedName>
</protein>
<feature type="non-terminal residue" evidence="1">
    <location>
        <position position="1"/>
    </location>
</feature>
<keyword evidence="2" id="KW-1185">Reference proteome</keyword>
<organism evidence="1 2">
    <name type="scientific">Araneus ventricosus</name>
    <name type="common">Orbweaver spider</name>
    <name type="synonym">Epeira ventricosa</name>
    <dbReference type="NCBI Taxonomy" id="182803"/>
    <lineage>
        <taxon>Eukaryota</taxon>
        <taxon>Metazoa</taxon>
        <taxon>Ecdysozoa</taxon>
        <taxon>Arthropoda</taxon>
        <taxon>Chelicerata</taxon>
        <taxon>Arachnida</taxon>
        <taxon>Araneae</taxon>
        <taxon>Araneomorphae</taxon>
        <taxon>Entelegynae</taxon>
        <taxon>Araneoidea</taxon>
        <taxon>Araneidae</taxon>
        <taxon>Araneus</taxon>
    </lineage>
</organism>
<proteinExistence type="predicted"/>
<accession>A0A4Y2WCW6</accession>
<reference evidence="1 2" key="1">
    <citation type="journal article" date="2019" name="Sci. Rep.">
        <title>Orb-weaving spider Araneus ventricosus genome elucidates the spidroin gene catalogue.</title>
        <authorList>
            <person name="Kono N."/>
            <person name="Nakamura H."/>
            <person name="Ohtoshi R."/>
            <person name="Moran D.A.P."/>
            <person name="Shinohara A."/>
            <person name="Yoshida Y."/>
            <person name="Fujiwara M."/>
            <person name="Mori M."/>
            <person name="Tomita M."/>
            <person name="Arakawa K."/>
        </authorList>
    </citation>
    <scope>NUCLEOTIDE SEQUENCE [LARGE SCALE GENOMIC DNA]</scope>
</reference>
<gene>
    <name evidence="1" type="ORF">AVEN_15686_1</name>
</gene>
<dbReference type="EMBL" id="BGPR01059024">
    <property type="protein sequence ID" value="GBO35099.1"/>
    <property type="molecule type" value="Genomic_DNA"/>
</dbReference>
<comment type="caution">
    <text evidence="1">The sequence shown here is derived from an EMBL/GenBank/DDBJ whole genome shotgun (WGS) entry which is preliminary data.</text>
</comment>
<dbReference type="Proteomes" id="UP000499080">
    <property type="component" value="Unassembled WGS sequence"/>
</dbReference>
<evidence type="ECO:0000313" key="2">
    <source>
        <dbReference type="Proteomes" id="UP000499080"/>
    </source>
</evidence>
<name>A0A4Y2WCW6_ARAVE</name>